<evidence type="ECO:0000313" key="2">
    <source>
        <dbReference type="EMBL" id="BAN50281.1"/>
    </source>
</evidence>
<dbReference type="HOGENOM" id="CLU_860152_0_0_6"/>
<accession>S6AZD0</accession>
<dbReference type="Pfam" id="PF14238">
    <property type="entry name" value="DUF4340"/>
    <property type="match status" value="1"/>
</dbReference>
<keyword evidence="3" id="KW-1185">Reference proteome</keyword>
<sequence>MGRKGLIFLALLAAGLGAAWFIQQDSRRPEPQPSSASRELLLPGLQGNLASVTTIEVRRPGQPDLRLARQGERWVVPAKADSPVSAQPVATLLRALVEARKVEAKTANPELHGRVGLADKGGAEAQGIHIKLERGAEPPLELLVGKPAQQGKGQLVRLYGDNQVWLVDQPMPLPATELDWLDRRVAEIPFASIRQVEVLYPNGSRMTVYRDAFGEPNLKLKELPKGRQLAHEAAANGPAMLFSSLLFADNAPLEQVQFKDKPVMQFNLQTFDGGELRGEIHIQGEQAWLVLKSKEKLTEEQVPGRLDWAYRIEPSQFHALARELEDLLAKK</sequence>
<proteinExistence type="predicted"/>
<dbReference type="PATRIC" id="fig|1245471.3.peg.4601"/>
<dbReference type="KEGG" id="pre:PCA10_45490"/>
<dbReference type="EMBL" id="AP013068">
    <property type="protein sequence ID" value="BAN50281.1"/>
    <property type="molecule type" value="Genomic_DNA"/>
</dbReference>
<dbReference type="eggNOG" id="ENOG5031SVN">
    <property type="taxonomic scope" value="Bacteria"/>
</dbReference>
<feature type="domain" description="DUF4340" evidence="1">
    <location>
        <begin position="74"/>
        <end position="216"/>
    </location>
</feature>
<dbReference type="AlphaFoldDB" id="S6AZD0"/>
<evidence type="ECO:0000259" key="1">
    <source>
        <dbReference type="Pfam" id="PF14238"/>
    </source>
</evidence>
<dbReference type="STRING" id="1245471.PCA10_45490"/>
<dbReference type="RefSeq" id="WP_016494410.1">
    <property type="nucleotide sequence ID" value="NC_021499.1"/>
</dbReference>
<dbReference type="Proteomes" id="UP000015503">
    <property type="component" value="Chromosome"/>
</dbReference>
<organism evidence="2 3">
    <name type="scientific">Metapseudomonas resinovorans NBRC 106553</name>
    <dbReference type="NCBI Taxonomy" id="1245471"/>
    <lineage>
        <taxon>Bacteria</taxon>
        <taxon>Pseudomonadati</taxon>
        <taxon>Pseudomonadota</taxon>
        <taxon>Gammaproteobacteria</taxon>
        <taxon>Pseudomonadales</taxon>
        <taxon>Pseudomonadaceae</taxon>
        <taxon>Metapseudomonas</taxon>
    </lineage>
</organism>
<protein>
    <recommendedName>
        <fullName evidence="1">DUF4340 domain-containing protein</fullName>
    </recommendedName>
</protein>
<name>S6AZD0_METRE</name>
<reference evidence="2 3" key="1">
    <citation type="journal article" date="2013" name="Genome Announc.">
        <title>Complete Genome Sequence of the Carbazole Degrader Pseudomonas resinovorans Strain CA10 (NBRC 106553).</title>
        <authorList>
            <person name="Shintani M."/>
            <person name="Hosoyama A."/>
            <person name="Ohji S."/>
            <person name="Tsuchikane K."/>
            <person name="Takarada H."/>
            <person name="Yamazoe A."/>
            <person name="Fujita N."/>
            <person name="Nojiri H."/>
        </authorList>
    </citation>
    <scope>NUCLEOTIDE SEQUENCE [LARGE SCALE GENOMIC DNA]</scope>
    <source>
        <strain evidence="2 3">NBRC 106553</strain>
    </source>
</reference>
<dbReference type="InterPro" id="IPR025641">
    <property type="entry name" value="DUF4340"/>
</dbReference>
<evidence type="ECO:0000313" key="3">
    <source>
        <dbReference type="Proteomes" id="UP000015503"/>
    </source>
</evidence>
<dbReference type="OrthoDB" id="7008377at2"/>
<gene>
    <name evidence="2" type="ORF">PCA10_45490</name>
</gene>